<dbReference type="AlphaFoldDB" id="A0A7W8DZ68"/>
<dbReference type="EMBL" id="JACHIH010000005">
    <property type="protein sequence ID" value="MBB5046596.1"/>
    <property type="molecule type" value="Genomic_DNA"/>
</dbReference>
<reference evidence="1 2" key="1">
    <citation type="submission" date="2020-08" db="EMBL/GenBank/DDBJ databases">
        <title>Genomic Encyclopedia of Type Strains, Phase IV (KMG-IV): sequencing the most valuable type-strain genomes for metagenomic binning, comparative biology and taxonomic classification.</title>
        <authorList>
            <person name="Goeker M."/>
        </authorList>
    </citation>
    <scope>NUCLEOTIDE SEQUENCE [LARGE SCALE GENOMIC DNA]</scope>
    <source>
        <strain evidence="1 2">DSM 12706</strain>
    </source>
</reference>
<accession>A0A7W8DZ68</accession>
<gene>
    <name evidence="1" type="ORF">HNR60_001344</name>
</gene>
<proteinExistence type="predicted"/>
<keyword evidence="2" id="KW-1185">Reference proteome</keyword>
<dbReference type="RefSeq" id="WP_347339314.1">
    <property type="nucleotide sequence ID" value="NZ_JACHIH010000005.1"/>
</dbReference>
<dbReference type="Proteomes" id="UP000542353">
    <property type="component" value="Unassembled WGS sequence"/>
</dbReference>
<dbReference type="CDD" id="cd02980">
    <property type="entry name" value="TRX_Fd_family"/>
    <property type="match status" value="1"/>
</dbReference>
<dbReference type="Pfam" id="PF07845">
    <property type="entry name" value="DUF1636"/>
    <property type="match status" value="1"/>
</dbReference>
<dbReference type="SUPFAM" id="SSF52833">
    <property type="entry name" value="Thioredoxin-like"/>
    <property type="match status" value="1"/>
</dbReference>
<evidence type="ECO:0000313" key="2">
    <source>
        <dbReference type="Proteomes" id="UP000542353"/>
    </source>
</evidence>
<comment type="caution">
    <text evidence="1">The sequence shown here is derived from an EMBL/GenBank/DDBJ whole genome shotgun (WGS) entry which is preliminary data.</text>
</comment>
<evidence type="ECO:0000313" key="1">
    <source>
        <dbReference type="EMBL" id="MBB5046596.1"/>
    </source>
</evidence>
<dbReference type="InterPro" id="IPR036249">
    <property type="entry name" value="Thioredoxin-like_sf"/>
</dbReference>
<name>A0A7W8DZ68_9BRAD</name>
<organism evidence="1 2">
    <name type="scientific">Rhodopseudomonas rhenobacensis</name>
    <dbReference type="NCBI Taxonomy" id="87461"/>
    <lineage>
        <taxon>Bacteria</taxon>
        <taxon>Pseudomonadati</taxon>
        <taxon>Pseudomonadota</taxon>
        <taxon>Alphaproteobacteria</taxon>
        <taxon>Hyphomicrobiales</taxon>
        <taxon>Nitrobacteraceae</taxon>
        <taxon>Rhodopseudomonas</taxon>
    </lineage>
</organism>
<protein>
    <submittedName>
        <fullName evidence="1">Putative metal-binding protein</fullName>
    </submittedName>
</protein>
<dbReference type="InterPro" id="IPR012863">
    <property type="entry name" value="DUF1636"/>
</dbReference>
<sequence>MTLHVCVSCLAGEDRDASPRAGARLYQALIDTQQRQDQPPHVRIAAAECLSNCNRGCSAALCGAGRWSYVYGDLTEAAVDDLLAGAGRYAATADGLVPWRERPTIFRKGVIARIPPAPQPA</sequence>